<keyword evidence="1" id="KW-0812">Transmembrane</keyword>
<sequence>MADIIQDWTDFLTAQVTPSTLHTTYCYAISARNYLLAALDVLTQSEPTWQTIAITVLALFIALKISTWVINTIFSWVFLALRLAFWIGFGMFGLYVYQRGPEGVWEDFNGVVRTWTGEYEKARKNVEYTKAFYDRGGRHAPGGRAREGAGQWW</sequence>
<organism evidence="2 3">
    <name type="scientific">Venturia effusa</name>
    <dbReference type="NCBI Taxonomy" id="50376"/>
    <lineage>
        <taxon>Eukaryota</taxon>
        <taxon>Fungi</taxon>
        <taxon>Dikarya</taxon>
        <taxon>Ascomycota</taxon>
        <taxon>Pezizomycotina</taxon>
        <taxon>Dothideomycetes</taxon>
        <taxon>Pleosporomycetidae</taxon>
        <taxon>Venturiales</taxon>
        <taxon>Venturiaceae</taxon>
        <taxon>Venturia</taxon>
    </lineage>
</organism>
<protein>
    <submittedName>
        <fullName evidence="2">Uncharacterized protein</fullName>
    </submittedName>
</protein>
<dbReference type="OrthoDB" id="3559694at2759"/>
<dbReference type="EMBL" id="CP042195">
    <property type="protein sequence ID" value="QDS74434.1"/>
    <property type="molecule type" value="Genomic_DNA"/>
</dbReference>
<proteinExistence type="predicted"/>
<keyword evidence="1" id="KW-0472">Membrane</keyword>
<feature type="transmembrane region" description="Helical" evidence="1">
    <location>
        <begin position="52"/>
        <end position="70"/>
    </location>
</feature>
<name>A0A517LFM4_9PEZI</name>
<accession>A0A517LFM4</accession>
<reference evidence="2 3" key="1">
    <citation type="submission" date="2019-07" db="EMBL/GenBank/DDBJ databases">
        <title>Finished genome of Venturia effusa.</title>
        <authorList>
            <person name="Young C.A."/>
            <person name="Cox M.P."/>
            <person name="Ganley A.R.D."/>
            <person name="David W.J."/>
        </authorList>
    </citation>
    <scope>NUCLEOTIDE SEQUENCE [LARGE SCALE GENOMIC DNA]</scope>
    <source>
        <strain evidence="3">albino</strain>
    </source>
</reference>
<feature type="transmembrane region" description="Helical" evidence="1">
    <location>
        <begin position="76"/>
        <end position="97"/>
    </location>
</feature>
<dbReference type="AlphaFoldDB" id="A0A517LFM4"/>
<keyword evidence="1" id="KW-1133">Transmembrane helix</keyword>
<evidence type="ECO:0000313" key="2">
    <source>
        <dbReference type="EMBL" id="QDS74434.1"/>
    </source>
</evidence>
<dbReference type="Pfam" id="PF12716">
    <property type="entry name" value="Apq12"/>
    <property type="match status" value="1"/>
</dbReference>
<dbReference type="InterPro" id="IPR024316">
    <property type="entry name" value="APQ12"/>
</dbReference>
<keyword evidence="3" id="KW-1185">Reference proteome</keyword>
<dbReference type="Proteomes" id="UP000316270">
    <property type="component" value="Chromosome 11"/>
</dbReference>
<evidence type="ECO:0000256" key="1">
    <source>
        <dbReference type="SAM" id="Phobius"/>
    </source>
</evidence>
<evidence type="ECO:0000313" key="3">
    <source>
        <dbReference type="Proteomes" id="UP000316270"/>
    </source>
</evidence>
<gene>
    <name evidence="2" type="ORF">FKW77_006204</name>
</gene>